<dbReference type="Gene3D" id="3.60.15.10">
    <property type="entry name" value="Ribonuclease Z/Hydroxyacylglutathione hydrolase-like"/>
    <property type="match status" value="1"/>
</dbReference>
<feature type="compositionally biased region" description="Low complexity" evidence="5">
    <location>
        <begin position="38"/>
        <end position="54"/>
    </location>
</feature>
<evidence type="ECO:0000256" key="2">
    <source>
        <dbReference type="ARBA" id="ARBA00022723"/>
    </source>
</evidence>
<comment type="similarity">
    <text evidence="1">Belongs to the metallo-beta-lactamase superfamily.</text>
</comment>
<keyword evidence="2" id="KW-0479">Metal-binding</keyword>
<dbReference type="Pfam" id="PF00753">
    <property type="entry name" value="Lactamase_B"/>
    <property type="match status" value="1"/>
</dbReference>
<accession>A0ABT5C8F0</accession>
<dbReference type="InterPro" id="IPR051013">
    <property type="entry name" value="MBL_superfamily_lactonases"/>
</dbReference>
<dbReference type="InterPro" id="IPR001279">
    <property type="entry name" value="Metallo-B-lactamas"/>
</dbReference>
<gene>
    <name evidence="8" type="ORF">POL72_33595</name>
</gene>
<dbReference type="SMART" id="SM00849">
    <property type="entry name" value="Lactamase_B"/>
    <property type="match status" value="1"/>
</dbReference>
<dbReference type="InterPro" id="IPR036866">
    <property type="entry name" value="RibonucZ/Hydroxyglut_hydro"/>
</dbReference>
<evidence type="ECO:0000256" key="5">
    <source>
        <dbReference type="SAM" id="MobiDB-lite"/>
    </source>
</evidence>
<organism evidence="8 9">
    <name type="scientific">Sorangium atrum</name>
    <dbReference type="NCBI Taxonomy" id="2995308"/>
    <lineage>
        <taxon>Bacteria</taxon>
        <taxon>Pseudomonadati</taxon>
        <taxon>Myxococcota</taxon>
        <taxon>Polyangia</taxon>
        <taxon>Polyangiales</taxon>
        <taxon>Polyangiaceae</taxon>
        <taxon>Sorangium</taxon>
    </lineage>
</organism>
<feature type="signal peptide" evidence="6">
    <location>
        <begin position="1"/>
        <end position="30"/>
    </location>
</feature>
<keyword evidence="6" id="KW-0732">Signal</keyword>
<evidence type="ECO:0000313" key="8">
    <source>
        <dbReference type="EMBL" id="MDC0682710.1"/>
    </source>
</evidence>
<feature type="chain" id="PRO_5046743185" evidence="6">
    <location>
        <begin position="31"/>
        <end position="365"/>
    </location>
</feature>
<dbReference type="RefSeq" id="WP_272100868.1">
    <property type="nucleotide sequence ID" value="NZ_JAQNDK010000004.1"/>
</dbReference>
<dbReference type="EMBL" id="JAQNDK010000004">
    <property type="protein sequence ID" value="MDC0682710.1"/>
    <property type="molecule type" value="Genomic_DNA"/>
</dbReference>
<reference evidence="8 9" key="1">
    <citation type="submission" date="2023-01" db="EMBL/GenBank/DDBJ databases">
        <title>Minimal conservation of predation-associated metabolite biosynthetic gene clusters underscores biosynthetic potential of Myxococcota including descriptions for ten novel species: Archangium lansinium sp. nov., Myxococcus landrumus sp. nov., Nannocystis bai.</title>
        <authorList>
            <person name="Ahearne A."/>
            <person name="Stevens C."/>
            <person name="Dowd S."/>
        </authorList>
    </citation>
    <scope>NUCLEOTIDE SEQUENCE [LARGE SCALE GENOMIC DNA]</scope>
    <source>
        <strain evidence="8 9">WIWO2</strain>
    </source>
</reference>
<evidence type="ECO:0000256" key="4">
    <source>
        <dbReference type="ARBA" id="ARBA00022833"/>
    </source>
</evidence>
<keyword evidence="4" id="KW-0862">Zinc</keyword>
<protein>
    <submittedName>
        <fullName evidence="8">MBL fold metallo-hydrolase</fullName>
    </submittedName>
</protein>
<evidence type="ECO:0000256" key="6">
    <source>
        <dbReference type="SAM" id="SignalP"/>
    </source>
</evidence>
<evidence type="ECO:0000259" key="7">
    <source>
        <dbReference type="SMART" id="SM00849"/>
    </source>
</evidence>
<sequence length="365" mass="38279">MRMISTRRIASFAASLLLLGGALTLPAACAAPAPPRSSAPASPAAPEQPAATPAAPAPPPSPAASAPIPSGGERRQAGFYHTRVGDIDVTVLSDGTFGLDISHDLVLNAKPGEVDKLLAQSFQRSPIDVSFNTFLIHRNGRTILVDTGCAELMGPTTGKLPASLSAAGVSVESVTDVFLTHAHPDHVGGLVIGGKRAFPNATVHVNQKELDYWMDKAAAAKSSGMQAQFYAAAQATLQPYLDAGQVKPFNGAAEFFPGFRAEPAYGHTPGHTLYALESGGQRLVLWGDLVHIMAVQFDDPSVAVAFDVNAPTAVETRKKALADAADKGYLVAHTHAPFPGLGHVRRDGASYRWVPAPYVDDAKRK</sequence>
<evidence type="ECO:0000256" key="1">
    <source>
        <dbReference type="ARBA" id="ARBA00007749"/>
    </source>
</evidence>
<evidence type="ECO:0000256" key="3">
    <source>
        <dbReference type="ARBA" id="ARBA00022801"/>
    </source>
</evidence>
<keyword evidence="9" id="KW-1185">Reference proteome</keyword>
<dbReference type="PANTHER" id="PTHR42978:SF6">
    <property type="entry name" value="QUORUM-QUENCHING LACTONASE YTNP-RELATED"/>
    <property type="match status" value="1"/>
</dbReference>
<feature type="region of interest" description="Disordered" evidence="5">
    <location>
        <begin position="30"/>
        <end position="75"/>
    </location>
</feature>
<name>A0ABT5C8F0_9BACT</name>
<dbReference type="PANTHER" id="PTHR42978">
    <property type="entry name" value="QUORUM-QUENCHING LACTONASE YTNP-RELATED-RELATED"/>
    <property type="match status" value="1"/>
</dbReference>
<evidence type="ECO:0000313" key="9">
    <source>
        <dbReference type="Proteomes" id="UP001217485"/>
    </source>
</evidence>
<keyword evidence="3" id="KW-0378">Hydrolase</keyword>
<comment type="caution">
    <text evidence="8">The sequence shown here is derived from an EMBL/GenBank/DDBJ whole genome shotgun (WGS) entry which is preliminary data.</text>
</comment>
<dbReference type="Proteomes" id="UP001217485">
    <property type="component" value="Unassembled WGS sequence"/>
</dbReference>
<dbReference type="SUPFAM" id="SSF56281">
    <property type="entry name" value="Metallo-hydrolase/oxidoreductase"/>
    <property type="match status" value="1"/>
</dbReference>
<proteinExistence type="inferred from homology"/>
<feature type="domain" description="Metallo-beta-lactamase" evidence="7">
    <location>
        <begin position="130"/>
        <end position="335"/>
    </location>
</feature>
<dbReference type="CDD" id="cd07720">
    <property type="entry name" value="OPHC2-like_MBL-fold"/>
    <property type="match status" value="1"/>
</dbReference>